<keyword evidence="6 13" id="KW-0347">Helicase</keyword>
<dbReference type="PANTHER" id="PTHR30153:SF2">
    <property type="entry name" value="REPLICATIVE DNA HELICASE"/>
    <property type="match status" value="1"/>
</dbReference>
<name>A0A516SA57_9NEIS</name>
<sequence length="476" mass="52254">MQFDQEDIRQFERDDAPQDAQILAIRTPPHSVEAEQSVLGGLLISNPAWDRIADAINEADFYRDDHRVIFRHIARLVETGRPADAITVAESLDNINQLSYIGGLSYLASLAQNVPSAANIKRYAEIVRERSIMRQLAAIGEEIADGAYNPKGREASQLLDEAEGKVFEIAEQSARGKQGFLGMPELLKQVVTRIDELYSRDSATDVTGVPTGFTDLDMRTSGLQPGDLVIVAGRPSMGKTAFSVNMAENVAIDAGLPVAIFSMEMGGAQLVMRMVGSVGRLDSNKIKTGNLEDDDWQKLTYAAGKLSEANIFIDETPGLTALEIRARSRRLARQFGGQLGLIIIDYLQLMQGSGKDQNRATELGEISRSIKGLAKELRVPIIALSQLSRSVEQRPNKRPMMSDLRESGALEQDADLIMFLYRDEYYNPDSPDKGLAEVIISKHRNGPTGIVKLAFLGQFSRFENAALPGGGWTQGE</sequence>
<dbReference type="SMART" id="SM00382">
    <property type="entry name" value="AAA"/>
    <property type="match status" value="1"/>
</dbReference>
<dbReference type="Pfam" id="PF03796">
    <property type="entry name" value="DnaB_C"/>
    <property type="match status" value="1"/>
</dbReference>
<evidence type="ECO:0000256" key="13">
    <source>
        <dbReference type="RuleBase" id="RU362085"/>
    </source>
</evidence>
<reference evidence="16" key="1">
    <citation type="submission" date="2019-07" db="EMBL/GenBank/DDBJ databases">
        <title>Chitinimonas sp. nov., isolated from Ny-Alesund, arctica soil.</title>
        <authorList>
            <person name="Xu Q."/>
            <person name="Peng F."/>
        </authorList>
    </citation>
    <scope>NUCLEOTIDE SEQUENCE [LARGE SCALE GENOMIC DNA]</scope>
    <source>
        <strain evidence="16">R3-44</strain>
    </source>
</reference>
<comment type="similarity">
    <text evidence="1 13">Belongs to the helicase family. DnaB subfamily.</text>
</comment>
<keyword evidence="5 13" id="KW-0378">Hydrolase</keyword>
<dbReference type="FunFam" id="1.10.860.10:FF:000001">
    <property type="entry name" value="Replicative DNA helicase"/>
    <property type="match status" value="1"/>
</dbReference>
<dbReference type="GO" id="GO:0042802">
    <property type="term" value="F:identical protein binding"/>
    <property type="evidence" value="ECO:0007669"/>
    <property type="project" value="UniProtKB-ARBA"/>
</dbReference>
<keyword evidence="9" id="KW-0413">Isomerase</keyword>
<dbReference type="InterPro" id="IPR027417">
    <property type="entry name" value="P-loop_NTPase"/>
</dbReference>
<keyword evidence="16" id="KW-1185">Reference proteome</keyword>
<evidence type="ECO:0000256" key="9">
    <source>
        <dbReference type="ARBA" id="ARBA00023235"/>
    </source>
</evidence>
<dbReference type="Gene3D" id="3.40.50.300">
    <property type="entry name" value="P-loop containing nucleotide triphosphate hydrolases"/>
    <property type="match status" value="1"/>
</dbReference>
<keyword evidence="4 13" id="KW-0547">Nucleotide-binding</keyword>
<evidence type="ECO:0000313" key="15">
    <source>
        <dbReference type="EMBL" id="QDQ25034.1"/>
    </source>
</evidence>
<feature type="domain" description="SF4 helicase" evidence="14">
    <location>
        <begin position="202"/>
        <end position="469"/>
    </location>
</feature>
<dbReference type="GO" id="GO:0003677">
    <property type="term" value="F:DNA binding"/>
    <property type="evidence" value="ECO:0007669"/>
    <property type="project" value="UniProtKB-UniRule"/>
</dbReference>
<evidence type="ECO:0000313" key="16">
    <source>
        <dbReference type="Proteomes" id="UP000317550"/>
    </source>
</evidence>
<dbReference type="EMBL" id="CP041730">
    <property type="protein sequence ID" value="QDQ25034.1"/>
    <property type="molecule type" value="Genomic_DNA"/>
</dbReference>
<dbReference type="InterPro" id="IPR016136">
    <property type="entry name" value="DNA_helicase_N/primase_C"/>
</dbReference>
<dbReference type="EC" id="5.6.2.3" evidence="12 13"/>
<keyword evidence="3 13" id="KW-0235">DNA replication</keyword>
<dbReference type="RefSeq" id="WP_143855959.1">
    <property type="nucleotide sequence ID" value="NZ_CP041730.1"/>
</dbReference>
<dbReference type="SUPFAM" id="SSF48024">
    <property type="entry name" value="N-terminal domain of DnaB helicase"/>
    <property type="match status" value="1"/>
</dbReference>
<accession>A0A516SA57</accession>
<dbReference type="InterPro" id="IPR007692">
    <property type="entry name" value="DNA_helicase_DnaB"/>
</dbReference>
<dbReference type="InterPro" id="IPR003593">
    <property type="entry name" value="AAA+_ATPase"/>
</dbReference>
<protein>
    <recommendedName>
        <fullName evidence="12 13">Replicative DNA helicase</fullName>
        <ecNumber evidence="12 13">5.6.2.3</ecNumber>
    </recommendedName>
</protein>
<dbReference type="GO" id="GO:1990077">
    <property type="term" value="C:primosome complex"/>
    <property type="evidence" value="ECO:0007669"/>
    <property type="project" value="UniProtKB-UniRule"/>
</dbReference>
<evidence type="ECO:0000256" key="2">
    <source>
        <dbReference type="ARBA" id="ARBA00022515"/>
    </source>
</evidence>
<evidence type="ECO:0000256" key="3">
    <source>
        <dbReference type="ARBA" id="ARBA00022705"/>
    </source>
</evidence>
<dbReference type="OrthoDB" id="9773982at2"/>
<dbReference type="AlphaFoldDB" id="A0A516SA57"/>
<dbReference type="NCBIfam" id="NF004384">
    <property type="entry name" value="PRK05748.1"/>
    <property type="match status" value="1"/>
</dbReference>
<comment type="function">
    <text evidence="10 13">The main replicative DNA helicase, it participates in initiation and elongation during chromosome replication. Travels ahead of the DNA replisome, separating dsDNA into templates for DNA synthesis. A processive ATP-dependent 5'-3' DNA helicase it has DNA-dependent ATPase activity.</text>
</comment>
<dbReference type="FunFam" id="3.40.50.300:FF:000076">
    <property type="entry name" value="Replicative DNA helicase"/>
    <property type="match status" value="1"/>
</dbReference>
<keyword evidence="8 13" id="KW-0238">DNA-binding</keyword>
<dbReference type="CDD" id="cd00984">
    <property type="entry name" value="DnaB_C"/>
    <property type="match status" value="1"/>
</dbReference>
<gene>
    <name evidence="15" type="primary">dnaB</name>
    <name evidence="15" type="ORF">FNU76_00970</name>
</gene>
<evidence type="ECO:0000259" key="14">
    <source>
        <dbReference type="PROSITE" id="PS51199"/>
    </source>
</evidence>
<evidence type="ECO:0000256" key="1">
    <source>
        <dbReference type="ARBA" id="ARBA00008428"/>
    </source>
</evidence>
<evidence type="ECO:0000256" key="7">
    <source>
        <dbReference type="ARBA" id="ARBA00022840"/>
    </source>
</evidence>
<dbReference type="Gene3D" id="1.10.860.10">
    <property type="entry name" value="DNAb Helicase, Chain A"/>
    <property type="match status" value="1"/>
</dbReference>
<dbReference type="InterPro" id="IPR036185">
    <property type="entry name" value="DNA_heli_DnaB-like_N_sf"/>
</dbReference>
<dbReference type="Proteomes" id="UP000317550">
    <property type="component" value="Chromosome"/>
</dbReference>
<dbReference type="InterPro" id="IPR007693">
    <property type="entry name" value="DNA_helicase_DnaB-like_N"/>
</dbReference>
<proteinExistence type="inferred from homology"/>
<comment type="catalytic activity">
    <reaction evidence="11 13">
        <text>ATP + H2O = ADP + phosphate + H(+)</text>
        <dbReference type="Rhea" id="RHEA:13065"/>
        <dbReference type="ChEBI" id="CHEBI:15377"/>
        <dbReference type="ChEBI" id="CHEBI:15378"/>
        <dbReference type="ChEBI" id="CHEBI:30616"/>
        <dbReference type="ChEBI" id="CHEBI:43474"/>
        <dbReference type="ChEBI" id="CHEBI:456216"/>
        <dbReference type="EC" id="5.6.2.3"/>
    </reaction>
</comment>
<evidence type="ECO:0000256" key="4">
    <source>
        <dbReference type="ARBA" id="ARBA00022741"/>
    </source>
</evidence>
<evidence type="ECO:0000256" key="8">
    <source>
        <dbReference type="ARBA" id="ARBA00023125"/>
    </source>
</evidence>
<evidence type="ECO:0000256" key="11">
    <source>
        <dbReference type="ARBA" id="ARBA00048954"/>
    </source>
</evidence>
<dbReference type="Pfam" id="PF00772">
    <property type="entry name" value="DnaB"/>
    <property type="match status" value="1"/>
</dbReference>
<evidence type="ECO:0000256" key="6">
    <source>
        <dbReference type="ARBA" id="ARBA00022806"/>
    </source>
</evidence>
<dbReference type="NCBIfam" id="TIGR00665">
    <property type="entry name" value="DnaB"/>
    <property type="match status" value="1"/>
</dbReference>
<dbReference type="GO" id="GO:0005524">
    <property type="term" value="F:ATP binding"/>
    <property type="evidence" value="ECO:0007669"/>
    <property type="project" value="UniProtKB-UniRule"/>
</dbReference>
<keyword evidence="7 13" id="KW-0067">ATP-binding</keyword>
<evidence type="ECO:0000256" key="12">
    <source>
        <dbReference type="NCBIfam" id="TIGR00665"/>
    </source>
</evidence>
<dbReference type="GO" id="GO:0043139">
    <property type="term" value="F:5'-3' DNA helicase activity"/>
    <property type="evidence" value="ECO:0007669"/>
    <property type="project" value="UniProtKB-EC"/>
</dbReference>
<dbReference type="PANTHER" id="PTHR30153">
    <property type="entry name" value="REPLICATIVE DNA HELICASE DNAB"/>
    <property type="match status" value="1"/>
</dbReference>
<dbReference type="GO" id="GO:0016887">
    <property type="term" value="F:ATP hydrolysis activity"/>
    <property type="evidence" value="ECO:0007669"/>
    <property type="project" value="RHEA"/>
</dbReference>
<dbReference type="KEGG" id="cari:FNU76_00970"/>
<dbReference type="PROSITE" id="PS51199">
    <property type="entry name" value="SF4_HELICASE"/>
    <property type="match status" value="1"/>
</dbReference>
<organism evidence="15 16">
    <name type="scientific">Chitinimonas arctica</name>
    <dbReference type="NCBI Taxonomy" id="2594795"/>
    <lineage>
        <taxon>Bacteria</taxon>
        <taxon>Pseudomonadati</taxon>
        <taxon>Pseudomonadota</taxon>
        <taxon>Betaproteobacteria</taxon>
        <taxon>Neisseriales</taxon>
        <taxon>Chitinibacteraceae</taxon>
        <taxon>Chitinimonas</taxon>
    </lineage>
</organism>
<dbReference type="GO" id="GO:0005829">
    <property type="term" value="C:cytosol"/>
    <property type="evidence" value="ECO:0007669"/>
    <property type="project" value="TreeGrafter"/>
</dbReference>
<evidence type="ECO:0000256" key="5">
    <source>
        <dbReference type="ARBA" id="ARBA00022801"/>
    </source>
</evidence>
<keyword evidence="2 13" id="KW-0639">Primosome</keyword>
<dbReference type="InterPro" id="IPR007694">
    <property type="entry name" value="DNA_helicase_DnaB-like_C"/>
</dbReference>
<evidence type="ECO:0000256" key="10">
    <source>
        <dbReference type="ARBA" id="ARBA00044932"/>
    </source>
</evidence>
<dbReference type="GO" id="GO:0006269">
    <property type="term" value="P:DNA replication, synthesis of primer"/>
    <property type="evidence" value="ECO:0007669"/>
    <property type="project" value="UniProtKB-UniRule"/>
</dbReference>
<dbReference type="SUPFAM" id="SSF52540">
    <property type="entry name" value="P-loop containing nucleoside triphosphate hydrolases"/>
    <property type="match status" value="1"/>
</dbReference>